<dbReference type="EMBL" id="JACHHO010000005">
    <property type="protein sequence ID" value="MBB5205587.1"/>
    <property type="molecule type" value="Genomic_DNA"/>
</dbReference>
<name>A0A840S300_9BURK</name>
<comment type="caution">
    <text evidence="1">The sequence shown here is derived from an EMBL/GenBank/DDBJ whole genome shotgun (WGS) entry which is preliminary data.</text>
</comment>
<dbReference type="OrthoDB" id="9763101at2"/>
<dbReference type="Pfam" id="PF05114">
    <property type="entry name" value="MbnB_TglH_ChrH"/>
    <property type="match status" value="1"/>
</dbReference>
<dbReference type="InterPro" id="IPR007801">
    <property type="entry name" value="MbnB/TglH/ChrH"/>
</dbReference>
<evidence type="ECO:0000313" key="2">
    <source>
        <dbReference type="Proteomes" id="UP000554837"/>
    </source>
</evidence>
<reference evidence="1 2" key="1">
    <citation type="submission" date="2020-08" db="EMBL/GenBank/DDBJ databases">
        <title>Genomic Encyclopedia of Type Strains, Phase IV (KMG-IV): sequencing the most valuable type-strain genomes for metagenomic binning, comparative biology and taxonomic classification.</title>
        <authorList>
            <person name="Goeker M."/>
        </authorList>
    </citation>
    <scope>NUCLEOTIDE SEQUENCE [LARGE SCALE GENOMIC DNA]</scope>
    <source>
        <strain evidence="1 2">DSM 23958</strain>
    </source>
</reference>
<organism evidence="1 2">
    <name type="scientific">Inhella inkyongensis</name>
    <dbReference type="NCBI Taxonomy" id="392593"/>
    <lineage>
        <taxon>Bacteria</taxon>
        <taxon>Pseudomonadati</taxon>
        <taxon>Pseudomonadota</taxon>
        <taxon>Betaproteobacteria</taxon>
        <taxon>Burkholderiales</taxon>
        <taxon>Sphaerotilaceae</taxon>
        <taxon>Inhella</taxon>
    </lineage>
</organism>
<dbReference type="AlphaFoldDB" id="A0A840S300"/>
<keyword evidence="2" id="KW-1185">Reference proteome</keyword>
<evidence type="ECO:0000313" key="1">
    <source>
        <dbReference type="EMBL" id="MBB5205587.1"/>
    </source>
</evidence>
<sequence>MAPVIQGFGLGARVEHYADLVRAADEGWANRPDWLEFISENFMVGGGPPLRHLEQLRARYPAVLHGVSLNLGSTTPLREDYLRDLCALVERVQPAWVSDHLCWTGSAHAQLHDLLPLPYSRAALDHLGPRIQQVQDRLRQPLVIENVSSYVQFAADEMMESEFIATLVRETGCRLLLDVNNVYVSHRNHGFDAQAFIQAIPPEAVVQIHLAGHEDQGDLVIDTHDHPIRAEVFALYTHTLQHLDRAVPTMIERDDHIPALAELLQELDAVRACARSVFA</sequence>
<accession>A0A840S300</accession>
<dbReference type="PANTHER" id="PTHR42194:SF1">
    <property type="entry name" value="UPF0276 PROTEIN HI_1600"/>
    <property type="match status" value="1"/>
</dbReference>
<dbReference type="Gene3D" id="3.20.20.150">
    <property type="entry name" value="Divalent-metal-dependent TIM barrel enzymes"/>
    <property type="match status" value="1"/>
</dbReference>
<dbReference type="Proteomes" id="UP000554837">
    <property type="component" value="Unassembled WGS sequence"/>
</dbReference>
<gene>
    <name evidence="1" type="ORF">HNQ51_002914</name>
</gene>
<proteinExistence type="predicted"/>
<protein>
    <submittedName>
        <fullName evidence="1">Uncharacterized protein</fullName>
    </submittedName>
</protein>
<dbReference type="PANTHER" id="PTHR42194">
    <property type="entry name" value="UPF0276 PROTEIN HI_1600"/>
    <property type="match status" value="1"/>
</dbReference>
<dbReference type="NCBIfam" id="NF003818">
    <property type="entry name" value="PRK05409.1"/>
    <property type="match status" value="1"/>
</dbReference>
<dbReference type="RefSeq" id="WP_138855111.1">
    <property type="nucleotide sequence ID" value="NZ_CP040709.1"/>
</dbReference>